<gene>
    <name evidence="1" type="ORF">NP064_00850</name>
</gene>
<dbReference type="Proteomes" id="UP001316189">
    <property type="component" value="Chromosome"/>
</dbReference>
<evidence type="ECO:0000313" key="1">
    <source>
        <dbReference type="EMBL" id="UUI75510.1"/>
    </source>
</evidence>
<dbReference type="EMBL" id="CP101988">
    <property type="protein sequence ID" value="UUI75510.1"/>
    <property type="molecule type" value="Genomic_DNA"/>
</dbReference>
<protein>
    <submittedName>
        <fullName evidence="1">Uncharacterized protein</fullName>
    </submittedName>
</protein>
<evidence type="ECO:0000313" key="2">
    <source>
        <dbReference type="Proteomes" id="UP001316189"/>
    </source>
</evidence>
<reference evidence="1 2" key="1">
    <citation type="submission" date="2022-07" db="EMBL/GenBank/DDBJ databases">
        <title>Novel species in genus cellulomonas.</title>
        <authorList>
            <person name="Ye L."/>
        </authorList>
    </citation>
    <scope>NUCLEOTIDE SEQUENCE [LARGE SCALE GENOMIC DNA]</scope>
    <source>
        <strain evidence="2">zg-Y338</strain>
    </source>
</reference>
<proteinExistence type="predicted"/>
<accession>A0ABY5L0M8</accession>
<name>A0ABY5L0M8_9CELL</name>
<dbReference type="RefSeq" id="WP_255623582.1">
    <property type="nucleotide sequence ID" value="NZ_CP101988.1"/>
</dbReference>
<keyword evidence="2" id="KW-1185">Reference proteome</keyword>
<sequence length="41" mass="3995">MGRALAALLPAEGEEAAAGSGVLTLGPVRGFTRALEAALAD</sequence>
<organism evidence="1 2">
    <name type="scientific">Cellulomonas chengniuliangii</name>
    <dbReference type="NCBI Taxonomy" id="2968084"/>
    <lineage>
        <taxon>Bacteria</taxon>
        <taxon>Bacillati</taxon>
        <taxon>Actinomycetota</taxon>
        <taxon>Actinomycetes</taxon>
        <taxon>Micrococcales</taxon>
        <taxon>Cellulomonadaceae</taxon>
        <taxon>Cellulomonas</taxon>
    </lineage>
</organism>